<dbReference type="AlphaFoldDB" id="A0A9X3MTG0"/>
<dbReference type="Proteomes" id="UP001149140">
    <property type="component" value="Unassembled WGS sequence"/>
</dbReference>
<keyword evidence="5 6" id="KW-0472">Membrane</keyword>
<dbReference type="GO" id="GO:0043190">
    <property type="term" value="C:ATP-binding cassette (ABC) transporter complex"/>
    <property type="evidence" value="ECO:0007669"/>
    <property type="project" value="InterPro"/>
</dbReference>
<dbReference type="GO" id="GO:0006824">
    <property type="term" value="P:cobalt ion transport"/>
    <property type="evidence" value="ECO:0007669"/>
    <property type="project" value="InterPro"/>
</dbReference>
<dbReference type="RefSeq" id="WP_270038063.1">
    <property type="nucleotide sequence ID" value="NZ_JAPDOD010000002.1"/>
</dbReference>
<dbReference type="PANTHER" id="PTHR34857:SF2">
    <property type="entry name" value="SLL0384 PROTEIN"/>
    <property type="match status" value="1"/>
</dbReference>
<accession>A0A9X3MTG0</accession>
<dbReference type="InterPro" id="IPR012809">
    <property type="entry name" value="ECF_CbiQ"/>
</dbReference>
<reference evidence="7" key="1">
    <citation type="submission" date="2022-10" db="EMBL/GenBank/DDBJ databases">
        <title>The WGS of Solirubrobacter ginsenosidimutans DSM 21036.</title>
        <authorList>
            <person name="Jiang Z."/>
        </authorList>
    </citation>
    <scope>NUCLEOTIDE SEQUENCE</scope>
    <source>
        <strain evidence="7">DSM 21036</strain>
    </source>
</reference>
<protein>
    <submittedName>
        <fullName evidence="7">Cobalt ECF transporter T component CbiQ</fullName>
    </submittedName>
</protein>
<keyword evidence="2" id="KW-1003">Cell membrane</keyword>
<evidence type="ECO:0000256" key="6">
    <source>
        <dbReference type="SAM" id="Phobius"/>
    </source>
</evidence>
<evidence type="ECO:0000256" key="1">
    <source>
        <dbReference type="ARBA" id="ARBA00004651"/>
    </source>
</evidence>
<keyword evidence="8" id="KW-1185">Reference proteome</keyword>
<organism evidence="7 8">
    <name type="scientific">Solirubrobacter ginsenosidimutans</name>
    <dbReference type="NCBI Taxonomy" id="490573"/>
    <lineage>
        <taxon>Bacteria</taxon>
        <taxon>Bacillati</taxon>
        <taxon>Actinomycetota</taxon>
        <taxon>Thermoleophilia</taxon>
        <taxon>Solirubrobacterales</taxon>
        <taxon>Solirubrobacteraceae</taxon>
        <taxon>Solirubrobacter</taxon>
    </lineage>
</organism>
<dbReference type="EMBL" id="JAPDOD010000002">
    <property type="protein sequence ID" value="MDA0159383.1"/>
    <property type="molecule type" value="Genomic_DNA"/>
</dbReference>
<keyword evidence="4 6" id="KW-1133">Transmembrane helix</keyword>
<keyword evidence="3 6" id="KW-0812">Transmembrane</keyword>
<comment type="subcellular location">
    <subcellularLocation>
        <location evidence="1">Cell membrane</location>
        <topology evidence="1">Multi-pass membrane protein</topology>
    </subcellularLocation>
</comment>
<feature type="transmembrane region" description="Helical" evidence="6">
    <location>
        <begin position="45"/>
        <end position="64"/>
    </location>
</feature>
<feature type="transmembrane region" description="Helical" evidence="6">
    <location>
        <begin position="71"/>
        <end position="90"/>
    </location>
</feature>
<dbReference type="Pfam" id="PF02361">
    <property type="entry name" value="CbiQ"/>
    <property type="match status" value="1"/>
</dbReference>
<evidence type="ECO:0000256" key="3">
    <source>
        <dbReference type="ARBA" id="ARBA00022692"/>
    </source>
</evidence>
<evidence type="ECO:0000313" key="8">
    <source>
        <dbReference type="Proteomes" id="UP001149140"/>
    </source>
</evidence>
<evidence type="ECO:0000313" key="7">
    <source>
        <dbReference type="EMBL" id="MDA0159383.1"/>
    </source>
</evidence>
<name>A0A9X3MTG0_9ACTN</name>
<sequence length="252" mass="27300">MTGQHLHAGVAGDPRSPIHRLDPRAKLVGLASITFVAVSTPLDAWPVYAACAAALIAIAALARVPAATIWARARVVLPLVLFVALFLPFVRRGERIDLGPISVSKDGLETFATVSAKAILGTLSAVILGATTSFPDVLHALERLKAPKLLILIAAFMYRYLFTIIDEVQQMRAALAARGYAPRHALQAQAIGRVATALFLRTYERAERVHLAMLARGWRQNMPRLDTLAFTRTDTLFLAALATPLLAIRVLV</sequence>
<dbReference type="PANTHER" id="PTHR34857">
    <property type="entry name" value="SLL0384 PROTEIN"/>
    <property type="match status" value="1"/>
</dbReference>
<dbReference type="CDD" id="cd16914">
    <property type="entry name" value="EcfT"/>
    <property type="match status" value="1"/>
</dbReference>
<evidence type="ECO:0000256" key="4">
    <source>
        <dbReference type="ARBA" id="ARBA00022989"/>
    </source>
</evidence>
<comment type="caution">
    <text evidence="7">The sequence shown here is derived from an EMBL/GenBank/DDBJ whole genome shotgun (WGS) entry which is preliminary data.</text>
</comment>
<evidence type="ECO:0000256" key="5">
    <source>
        <dbReference type="ARBA" id="ARBA00023136"/>
    </source>
</evidence>
<dbReference type="NCBIfam" id="TIGR02454">
    <property type="entry name" value="ECF_T_CbiQ"/>
    <property type="match status" value="1"/>
</dbReference>
<evidence type="ECO:0000256" key="2">
    <source>
        <dbReference type="ARBA" id="ARBA00022475"/>
    </source>
</evidence>
<dbReference type="InterPro" id="IPR003339">
    <property type="entry name" value="ABC/ECF_trnsptr_transmembrane"/>
</dbReference>
<gene>
    <name evidence="7" type="primary">cbiQ</name>
    <name evidence="7" type="ORF">OM076_03820</name>
</gene>
<proteinExistence type="predicted"/>
<dbReference type="InterPro" id="IPR051611">
    <property type="entry name" value="ECF_transporter_component"/>
</dbReference>